<organism evidence="4 5">
    <name type="scientific">Enterococcus rotai</name>
    <dbReference type="NCBI Taxonomy" id="118060"/>
    <lineage>
        <taxon>Bacteria</taxon>
        <taxon>Bacillati</taxon>
        <taxon>Bacillota</taxon>
        <taxon>Bacilli</taxon>
        <taxon>Lactobacillales</taxon>
        <taxon>Enterococcaceae</taxon>
        <taxon>Enterococcus</taxon>
    </lineage>
</organism>
<dbReference type="RefSeq" id="WP_208927144.1">
    <property type="nucleotide sequence ID" value="NZ_CP013655.1"/>
</dbReference>
<evidence type="ECO:0000313" key="4">
    <source>
        <dbReference type="EMBL" id="ALS37487.1"/>
    </source>
</evidence>
<dbReference type="CDD" id="cd04301">
    <property type="entry name" value="NAT_SF"/>
    <property type="match status" value="1"/>
</dbReference>
<protein>
    <recommendedName>
        <fullName evidence="3">N-acetyltransferase domain-containing protein</fullName>
    </recommendedName>
</protein>
<dbReference type="InterPro" id="IPR045039">
    <property type="entry name" value="NSI-like"/>
</dbReference>
<name>A0A0U2VSY6_9ENTE</name>
<evidence type="ECO:0000259" key="3">
    <source>
        <dbReference type="PROSITE" id="PS51186"/>
    </source>
</evidence>
<evidence type="ECO:0000256" key="1">
    <source>
        <dbReference type="ARBA" id="ARBA00022679"/>
    </source>
</evidence>
<feature type="domain" description="N-acetyltransferase" evidence="3">
    <location>
        <begin position="3"/>
        <end position="141"/>
    </location>
</feature>
<keyword evidence="2" id="KW-0012">Acyltransferase</keyword>
<evidence type="ECO:0000256" key="2">
    <source>
        <dbReference type="ARBA" id="ARBA00023315"/>
    </source>
</evidence>
<dbReference type="GO" id="GO:0008080">
    <property type="term" value="F:N-acetyltransferase activity"/>
    <property type="evidence" value="ECO:0007669"/>
    <property type="project" value="InterPro"/>
</dbReference>
<dbReference type="PANTHER" id="PTHR43626">
    <property type="entry name" value="ACYL-COA N-ACYLTRANSFERASE"/>
    <property type="match status" value="1"/>
</dbReference>
<dbReference type="KEGG" id="erx:ATZ35_10085"/>
<sequence length="142" mass="16069">MEYNVSTAKKEIQGLEIQQLLKKCGMGTYTPELHQKAFENSYKIVQIFTKDQTQLIGCGRVLSDGCYQAAVYDVAIDPDYQGTGLGWLIMENLLEGMEQLNVMLYASPGKEAFYQKFDFRLGKTAMLKFVKADVMKEKGLTE</sequence>
<dbReference type="InterPro" id="IPR000182">
    <property type="entry name" value="GNAT_dom"/>
</dbReference>
<accession>A0A0U2VSY6</accession>
<dbReference type="AlphaFoldDB" id="A0A0U2VSY6"/>
<dbReference type="PANTHER" id="PTHR43626:SF4">
    <property type="entry name" value="GCN5-RELATED N-ACETYLTRANSFERASE 2, CHLOROPLASTIC"/>
    <property type="match status" value="1"/>
</dbReference>
<gene>
    <name evidence="4" type="ORF">ATZ35_10085</name>
</gene>
<dbReference type="PROSITE" id="PS51186">
    <property type="entry name" value="GNAT"/>
    <property type="match status" value="1"/>
</dbReference>
<dbReference type="Pfam" id="PF13508">
    <property type="entry name" value="Acetyltransf_7"/>
    <property type="match status" value="1"/>
</dbReference>
<dbReference type="SUPFAM" id="SSF55729">
    <property type="entry name" value="Acyl-CoA N-acyltransferases (Nat)"/>
    <property type="match status" value="1"/>
</dbReference>
<keyword evidence="1" id="KW-0808">Transferase</keyword>
<reference evidence="5" key="1">
    <citation type="submission" date="2015-12" db="EMBL/GenBank/DDBJ databases">
        <authorList>
            <person name="Lauer A."/>
            <person name="Humrighouse B."/>
            <person name="Loparev V."/>
            <person name="Shewmaker P.L."/>
            <person name="Whitney A.M."/>
            <person name="McLaughlin R.W."/>
        </authorList>
    </citation>
    <scope>NUCLEOTIDE SEQUENCE [LARGE SCALE GENOMIC DNA]</scope>
    <source>
        <strain evidence="5">LMG 26678</strain>
    </source>
</reference>
<dbReference type="EMBL" id="CP013655">
    <property type="protein sequence ID" value="ALS37487.1"/>
    <property type="molecule type" value="Genomic_DNA"/>
</dbReference>
<dbReference type="GO" id="GO:0005737">
    <property type="term" value="C:cytoplasm"/>
    <property type="evidence" value="ECO:0007669"/>
    <property type="project" value="TreeGrafter"/>
</dbReference>
<dbReference type="InterPro" id="IPR016181">
    <property type="entry name" value="Acyl_CoA_acyltransferase"/>
</dbReference>
<dbReference type="Proteomes" id="UP000067523">
    <property type="component" value="Chromosome"/>
</dbReference>
<dbReference type="STRING" id="118060.ATZ35_10085"/>
<dbReference type="Gene3D" id="3.40.630.30">
    <property type="match status" value="1"/>
</dbReference>
<evidence type="ECO:0000313" key="5">
    <source>
        <dbReference type="Proteomes" id="UP000067523"/>
    </source>
</evidence>
<proteinExistence type="predicted"/>
<keyword evidence="5" id="KW-1185">Reference proteome</keyword>